<comment type="caution">
    <text evidence="1">The sequence shown here is derived from an EMBL/GenBank/DDBJ whole genome shotgun (WGS) entry which is preliminary data.</text>
</comment>
<protein>
    <submittedName>
        <fullName evidence="1">Uncharacterized protein</fullName>
    </submittedName>
</protein>
<name>A0A9N8P0N8_9FLAO</name>
<dbReference type="AlphaFoldDB" id="A0A9N8P0N8"/>
<evidence type="ECO:0000313" key="1">
    <source>
        <dbReference type="EMBL" id="CAC9973185.1"/>
    </source>
</evidence>
<accession>A0A9N8P0N8</accession>
<dbReference type="EMBL" id="CAIJDE010000029">
    <property type="protein sequence ID" value="CAC9973185.1"/>
    <property type="molecule type" value="Genomic_DNA"/>
</dbReference>
<evidence type="ECO:0000313" key="2">
    <source>
        <dbReference type="Proteomes" id="UP000533639"/>
    </source>
</evidence>
<organism evidence="1 2">
    <name type="scientific">Flavobacterium panici</name>
    <dbReference type="NCBI Taxonomy" id="2654843"/>
    <lineage>
        <taxon>Bacteria</taxon>
        <taxon>Pseudomonadati</taxon>
        <taxon>Bacteroidota</taxon>
        <taxon>Flavobacteriia</taxon>
        <taxon>Flavobacteriales</taxon>
        <taxon>Flavobacteriaceae</taxon>
        <taxon>Flavobacterium</taxon>
    </lineage>
</organism>
<keyword evidence="2" id="KW-1185">Reference proteome</keyword>
<dbReference type="PROSITE" id="PS51257">
    <property type="entry name" value="PROKAR_LIPOPROTEIN"/>
    <property type="match status" value="1"/>
</dbReference>
<gene>
    <name evidence="1" type="ORF">FLAPXU55_00864</name>
</gene>
<sequence>MKNPLETKFYMKIKPFKIILPLLTFLSLGCKNPEKKKIDNQESNEMTEADLLNHVRLAINPKFQDWVLFKNGTYIIFDNADTIPDLESEAVKLMKEFGPVHVGGSAGDFSVIHLKETEGWIVSGHGYGMYTYVSPNELGSEKPNDVQIGLEGRSKRNTDGENPVIIHINRKANSQ</sequence>
<proteinExistence type="predicted"/>
<dbReference type="Proteomes" id="UP000533639">
    <property type="component" value="Unassembled WGS sequence"/>
</dbReference>
<reference evidence="1 2" key="1">
    <citation type="submission" date="2020-06" db="EMBL/GenBank/DDBJ databases">
        <authorList>
            <person name="Criscuolo A."/>
        </authorList>
    </citation>
    <scope>NUCLEOTIDE SEQUENCE [LARGE SCALE GENOMIC DNA]</scope>
    <source>
        <strain evidence="1">PXU-55</strain>
    </source>
</reference>